<accession>E5AMQ4</accession>
<evidence type="ECO:0000256" key="1">
    <source>
        <dbReference type="ARBA" id="ARBA00004453"/>
    </source>
</evidence>
<name>E5AMQ4_MYCRK</name>
<dbReference type="eggNOG" id="COG2916">
    <property type="taxonomic scope" value="Bacteria"/>
</dbReference>
<dbReference type="SUPFAM" id="SSF81273">
    <property type="entry name" value="H-NS histone-like proteins"/>
    <property type="match status" value="1"/>
</dbReference>
<organism evidence="7 8">
    <name type="scientific">Mycetohabitans rhizoxinica (strain DSM 19002 / CIP 109453 / HKI 454)</name>
    <name type="common">Paraburkholderia rhizoxinica</name>
    <dbReference type="NCBI Taxonomy" id="882378"/>
    <lineage>
        <taxon>Bacteria</taxon>
        <taxon>Pseudomonadati</taxon>
        <taxon>Pseudomonadota</taxon>
        <taxon>Betaproteobacteria</taxon>
        <taxon>Burkholderiales</taxon>
        <taxon>Burkholderiaceae</taxon>
        <taxon>Mycetohabitans</taxon>
    </lineage>
</organism>
<evidence type="ECO:0000313" key="8">
    <source>
        <dbReference type="Proteomes" id="UP000007437"/>
    </source>
</evidence>
<dbReference type="PANTHER" id="PTHR38097:SF2">
    <property type="entry name" value="DNA-BINDING PROTEIN STPA"/>
    <property type="match status" value="1"/>
</dbReference>
<protein>
    <submittedName>
        <fullName evidence="7">H-NS-like proteins</fullName>
    </submittedName>
</protein>
<dbReference type="GO" id="GO:0003677">
    <property type="term" value="F:DNA binding"/>
    <property type="evidence" value="ECO:0007669"/>
    <property type="project" value="UniProtKB-KW"/>
</dbReference>
<evidence type="ECO:0000256" key="2">
    <source>
        <dbReference type="ARBA" id="ARBA00010610"/>
    </source>
</evidence>
<evidence type="ECO:0000256" key="4">
    <source>
        <dbReference type="ARBA" id="ARBA00023125"/>
    </source>
</evidence>
<evidence type="ECO:0000313" key="7">
    <source>
        <dbReference type="EMBL" id="CBW76286.1"/>
    </source>
</evidence>
<evidence type="ECO:0000259" key="6">
    <source>
        <dbReference type="SMART" id="SM00528"/>
    </source>
</evidence>
<dbReference type="GO" id="GO:0009295">
    <property type="term" value="C:nucleoid"/>
    <property type="evidence" value="ECO:0007669"/>
    <property type="project" value="UniProtKB-SubCell"/>
</dbReference>
<proteinExistence type="inferred from homology"/>
<dbReference type="Pfam" id="PF00816">
    <property type="entry name" value="Histone_HNS"/>
    <property type="match status" value="1"/>
</dbReference>
<evidence type="ECO:0000256" key="5">
    <source>
        <dbReference type="SAM" id="MobiDB-lite"/>
    </source>
</evidence>
<dbReference type="SMART" id="SM00528">
    <property type="entry name" value="HNS"/>
    <property type="match status" value="1"/>
</dbReference>
<dbReference type="EMBL" id="FR687359">
    <property type="protein sequence ID" value="CBW76286.1"/>
    <property type="molecule type" value="Genomic_DNA"/>
</dbReference>
<dbReference type="HOGENOM" id="CLU_117503_5_1_4"/>
<feature type="domain" description="DNA-binding protein H-NS-like C-terminal" evidence="6">
    <location>
        <begin position="95"/>
        <end position="134"/>
    </location>
</feature>
<dbReference type="Proteomes" id="UP000007437">
    <property type="component" value="Chromosome"/>
</dbReference>
<gene>
    <name evidence="7" type="ordered locus">RBRH_03048</name>
</gene>
<comment type="subcellular location">
    <subcellularLocation>
        <location evidence="1">Cytoplasm</location>
        <location evidence="1">Nucleoid</location>
    </subcellularLocation>
</comment>
<dbReference type="KEGG" id="brh:RBRH_03048"/>
<keyword evidence="4" id="KW-0238">DNA-binding</keyword>
<dbReference type="InterPro" id="IPR027444">
    <property type="entry name" value="H-NS_C_dom"/>
</dbReference>
<dbReference type="PANTHER" id="PTHR38097">
    <property type="match status" value="1"/>
</dbReference>
<dbReference type="AlphaFoldDB" id="E5AMQ4"/>
<dbReference type="Gene3D" id="4.10.430.30">
    <property type="match status" value="1"/>
</dbReference>
<dbReference type="STRING" id="882378.RBRH_03048"/>
<evidence type="ECO:0000256" key="3">
    <source>
        <dbReference type="ARBA" id="ARBA00022490"/>
    </source>
</evidence>
<keyword evidence="3" id="KW-0963">Cytoplasm</keyword>
<feature type="region of interest" description="Disordered" evidence="5">
    <location>
        <begin position="97"/>
        <end position="136"/>
    </location>
</feature>
<sequence length="136" mass="15277">MSQSHFVLNSPSTIRGDLYWSDLTGVEPSRVYYPRTPMSSYKELLAQREKLEKQIEEAKAKEFAEVVNDIKQKMADYGITLADLGFGRGKLAKAGRPRAGVAPKYRDPASGSTWSGRGKPPKWIAGKNRDQYLIQQ</sequence>
<comment type="similarity">
    <text evidence="2">Belongs to the histone-like protein H-NS family.</text>
</comment>
<reference evidence="7 8" key="1">
    <citation type="journal article" date="2011" name="J. Bacteriol.">
        <title>Complete genome sequence of Burkholderia rhizoxinica, an endosymbiont of Rhizopus microsporus.</title>
        <authorList>
            <person name="Lackner G."/>
            <person name="Moebius N."/>
            <person name="Partida-Martinez L."/>
            <person name="Hertweck C."/>
        </authorList>
    </citation>
    <scope>NUCLEOTIDE SEQUENCE [LARGE SCALE GENOMIC DNA]</scope>
    <source>
        <strain evidence="8">DSM 19002 / CIP 109453 / HKI 454</strain>
    </source>
</reference>